<dbReference type="EMBL" id="GEDG01022525">
    <property type="protein sequence ID" value="JAP17438.1"/>
    <property type="molecule type" value="Transcribed_RNA"/>
</dbReference>
<proteinExistence type="predicted"/>
<protein>
    <submittedName>
        <fullName evidence="2">Putative ovule protein</fullName>
    </submittedName>
</protein>
<dbReference type="AlphaFoldDB" id="A0A0V0HAP3"/>
<sequence>MFHALCLLLFLLPFQLSNDSFSFTVLGVAQEVPNHLTYSTITSWKDHTEEEDDPCLSHLRTHITPADADNLPLSKIFRHQIIPLVASQVKKHTFANTLSIHIALQGKVSSSLPKSFS</sequence>
<feature type="signal peptide" evidence="1">
    <location>
        <begin position="1"/>
        <end position="17"/>
    </location>
</feature>
<reference evidence="2" key="1">
    <citation type="submission" date="2015-12" db="EMBL/GenBank/DDBJ databases">
        <title>Gene expression during late stages of embryo sac development: a critical building block for successful pollen-pistil interactions.</title>
        <authorList>
            <person name="Liu Y."/>
            <person name="Joly V."/>
            <person name="Sabar M."/>
            <person name="Matton D.P."/>
        </authorList>
    </citation>
    <scope>NUCLEOTIDE SEQUENCE</scope>
</reference>
<evidence type="ECO:0000256" key="1">
    <source>
        <dbReference type="SAM" id="SignalP"/>
    </source>
</evidence>
<evidence type="ECO:0000313" key="2">
    <source>
        <dbReference type="EMBL" id="JAP17438.1"/>
    </source>
</evidence>
<keyword evidence="1" id="KW-0732">Signal</keyword>
<feature type="chain" id="PRO_5006865803" evidence="1">
    <location>
        <begin position="18"/>
        <end position="117"/>
    </location>
</feature>
<name>A0A0V0HAP3_SOLCH</name>
<accession>A0A0V0HAP3</accession>
<organism evidence="2">
    <name type="scientific">Solanum chacoense</name>
    <name type="common">Chaco potato</name>
    <dbReference type="NCBI Taxonomy" id="4108"/>
    <lineage>
        <taxon>Eukaryota</taxon>
        <taxon>Viridiplantae</taxon>
        <taxon>Streptophyta</taxon>
        <taxon>Embryophyta</taxon>
        <taxon>Tracheophyta</taxon>
        <taxon>Spermatophyta</taxon>
        <taxon>Magnoliopsida</taxon>
        <taxon>eudicotyledons</taxon>
        <taxon>Gunneridae</taxon>
        <taxon>Pentapetalae</taxon>
        <taxon>asterids</taxon>
        <taxon>lamiids</taxon>
        <taxon>Solanales</taxon>
        <taxon>Solanaceae</taxon>
        <taxon>Solanoideae</taxon>
        <taxon>Solaneae</taxon>
        <taxon>Solanum</taxon>
    </lineage>
</organism>